<dbReference type="Proteomes" id="UP001153387">
    <property type="component" value="Unassembled WGS sequence"/>
</dbReference>
<dbReference type="NCBIfam" id="TIGR02304">
    <property type="entry name" value="aden_form_hyp"/>
    <property type="match status" value="1"/>
</dbReference>
<evidence type="ECO:0000313" key="1">
    <source>
        <dbReference type="EMBL" id="MDG0794114.1"/>
    </source>
</evidence>
<dbReference type="Gene3D" id="3.40.50.12780">
    <property type="entry name" value="N-terminal domain of ligase-like"/>
    <property type="match status" value="1"/>
</dbReference>
<dbReference type="PANTHER" id="PTHR36932">
    <property type="entry name" value="CAPSULAR POLYSACCHARIDE BIOSYNTHESIS PROTEIN"/>
    <property type="match status" value="1"/>
</dbReference>
<dbReference type="PANTHER" id="PTHR36932:SF1">
    <property type="entry name" value="CAPSULAR POLYSACCHARIDE BIOSYNTHESIS PROTEIN"/>
    <property type="match status" value="1"/>
</dbReference>
<dbReference type="RefSeq" id="WP_277567883.1">
    <property type="nucleotide sequence ID" value="NZ_JAPDHZ010000006.1"/>
</dbReference>
<proteinExistence type="predicted"/>
<dbReference type="EMBL" id="JAPDHZ010000006">
    <property type="protein sequence ID" value="MDG0794114.1"/>
    <property type="molecule type" value="Genomic_DNA"/>
</dbReference>
<comment type="caution">
    <text evidence="1">The sequence shown here is derived from an EMBL/GenBank/DDBJ whole genome shotgun (WGS) entry which is preliminary data.</text>
</comment>
<organism evidence="1 2">
    <name type="scientific">Cohnella ginsengisoli</name>
    <dbReference type="NCBI Taxonomy" id="425004"/>
    <lineage>
        <taxon>Bacteria</taxon>
        <taxon>Bacillati</taxon>
        <taxon>Bacillota</taxon>
        <taxon>Bacilli</taxon>
        <taxon>Bacillales</taxon>
        <taxon>Paenibacillaceae</taxon>
        <taxon>Cohnella</taxon>
    </lineage>
</organism>
<dbReference type="InterPro" id="IPR042099">
    <property type="entry name" value="ANL_N_sf"/>
</dbReference>
<dbReference type="AlphaFoldDB" id="A0A9X4KKU1"/>
<dbReference type="InterPro" id="IPR012685">
    <property type="entry name" value="CHP02304_F390_synth-rel"/>
</dbReference>
<protein>
    <submittedName>
        <fullName evidence="1">Adenylate cyclase</fullName>
    </submittedName>
</protein>
<reference evidence="1 2" key="1">
    <citation type="submission" date="2022-10" db="EMBL/GenBank/DDBJ databases">
        <title>Comparative genomic analysis of Cohnella hashimotonis sp. nov., isolated from the International Space Station.</title>
        <authorList>
            <person name="Simpson A."/>
            <person name="Venkateswaran K."/>
        </authorList>
    </citation>
    <scope>NUCLEOTIDE SEQUENCE [LARGE SCALE GENOMIC DNA]</scope>
    <source>
        <strain evidence="1 2">DSM 18997</strain>
    </source>
</reference>
<gene>
    <name evidence="1" type="ORF">OMP38_27255</name>
</gene>
<sequence>MKKAASFIRHYLLARRGARRWQDRAAFDRWREERVLRHIARVRRESPFYRELWEGIADADWRAFPEIDKSAMMAGFDRLNTVGIAKSEAFAVAEAAERSRDFTPALRGITVGLSSGTSGNRGLFLVSPEEQAAWAGTVLGKLLPVSLLSRFKIAFFLRANSNLYASVGNRRLAFGFYDLLDPIEAHLRRLRAERPDLIAAPPSMLRSLADASLAGKLDGVRPRRIVAAAEVLDPLDRATIERAFGQTVHQVYQCTEGFLGCTCAHGTLHLNEDLVYIEKANVPGKPGTFVPIVTDFSRRTQPIVRYRLNDLLVERAAPCPCGSPFTAIERIEGRCDDIFYASALQPGAAPVPVYPDFVTRAVIGASSEIEQYRVVQTAPDRWTVELDLRDGDLRQAAESRIQQAVEALCERLGCAAPVLSFTSYARMAGDRKLRRVERRYAP</sequence>
<accession>A0A9X4KKU1</accession>
<dbReference type="InterPro" id="IPR053158">
    <property type="entry name" value="CapK_Type1_Caps_Biosynth"/>
</dbReference>
<dbReference type="SUPFAM" id="SSF56801">
    <property type="entry name" value="Acetyl-CoA synthetase-like"/>
    <property type="match status" value="1"/>
</dbReference>
<name>A0A9X4KKU1_9BACL</name>
<keyword evidence="2" id="KW-1185">Reference proteome</keyword>
<evidence type="ECO:0000313" key="2">
    <source>
        <dbReference type="Proteomes" id="UP001153387"/>
    </source>
</evidence>